<keyword evidence="1" id="KW-0812">Transmembrane</keyword>
<organism evidence="2 3">
    <name type="scientific">Priestia endophytica DSM 13796</name>
    <dbReference type="NCBI Taxonomy" id="1121089"/>
    <lineage>
        <taxon>Bacteria</taxon>
        <taxon>Bacillati</taxon>
        <taxon>Bacillota</taxon>
        <taxon>Bacilli</taxon>
        <taxon>Bacillales</taxon>
        <taxon>Bacillaceae</taxon>
        <taxon>Priestia</taxon>
    </lineage>
</organism>
<feature type="transmembrane region" description="Helical" evidence="1">
    <location>
        <begin position="37"/>
        <end position="54"/>
    </location>
</feature>
<evidence type="ECO:0000256" key="1">
    <source>
        <dbReference type="SAM" id="Phobius"/>
    </source>
</evidence>
<reference evidence="2 3" key="1">
    <citation type="submission" date="2016-10" db="EMBL/GenBank/DDBJ databases">
        <authorList>
            <person name="Varghese N."/>
            <person name="Submissions S."/>
        </authorList>
    </citation>
    <scope>NUCLEOTIDE SEQUENCE [LARGE SCALE GENOMIC DNA]</scope>
    <source>
        <strain evidence="2 3">DSM 13796</strain>
    </source>
</reference>
<name>A0A1I6BYT7_9BACI</name>
<dbReference type="GeneID" id="93713081"/>
<keyword evidence="3" id="KW-1185">Reference proteome</keyword>
<evidence type="ECO:0000313" key="3">
    <source>
        <dbReference type="Proteomes" id="UP000182762"/>
    </source>
</evidence>
<proteinExistence type="predicted"/>
<keyword evidence="1" id="KW-0472">Membrane</keyword>
<accession>A0A1I6BYT7</accession>
<sequence>MDRLCKAGGIVFSIFTIILALTILIMEKEGNIENFNVVSWMLVAMSLSLIFNNITEFKKEKSEGHVSCVVLGGAVLLLLLTNVL</sequence>
<evidence type="ECO:0008006" key="4">
    <source>
        <dbReference type="Google" id="ProtNLM"/>
    </source>
</evidence>
<dbReference type="Proteomes" id="UP000182762">
    <property type="component" value="Unassembled WGS sequence"/>
</dbReference>
<feature type="transmembrane region" description="Helical" evidence="1">
    <location>
        <begin position="7"/>
        <end position="25"/>
    </location>
</feature>
<keyword evidence="1" id="KW-1133">Transmembrane helix</keyword>
<gene>
    <name evidence="2" type="ORF">SAMN02745910_04548</name>
</gene>
<evidence type="ECO:0000313" key="2">
    <source>
        <dbReference type="EMBL" id="SFQ86035.1"/>
    </source>
</evidence>
<comment type="caution">
    <text evidence="2">The sequence shown here is derived from an EMBL/GenBank/DDBJ whole genome shotgun (WGS) entry which is preliminary data.</text>
</comment>
<dbReference type="EMBL" id="FOXX01000017">
    <property type="protein sequence ID" value="SFQ86035.1"/>
    <property type="molecule type" value="Genomic_DNA"/>
</dbReference>
<feature type="transmembrane region" description="Helical" evidence="1">
    <location>
        <begin position="66"/>
        <end position="83"/>
    </location>
</feature>
<protein>
    <recommendedName>
        <fullName evidence="4">DUF3953 domain-containing protein</fullName>
    </recommendedName>
</protein>
<dbReference type="RefSeq" id="WP_061802953.1">
    <property type="nucleotide sequence ID" value="NZ_FOXX01000017.1"/>
</dbReference>